<dbReference type="RefSeq" id="WP_160560724.1">
    <property type="nucleotide sequence ID" value="NZ_QZDT01000022.1"/>
</dbReference>
<accession>A0A9X5BGJ4</accession>
<keyword evidence="6" id="KW-1185">Reference proteome</keyword>
<protein>
    <submittedName>
        <fullName evidence="5">BlaI/MecI/CopY family transcriptional regulator</fullName>
    </submittedName>
</protein>
<dbReference type="GO" id="GO:0045892">
    <property type="term" value="P:negative regulation of DNA-templated transcription"/>
    <property type="evidence" value="ECO:0007669"/>
    <property type="project" value="InterPro"/>
</dbReference>
<dbReference type="GO" id="GO:0003677">
    <property type="term" value="F:DNA binding"/>
    <property type="evidence" value="ECO:0007669"/>
    <property type="project" value="UniProtKB-KW"/>
</dbReference>
<reference evidence="5" key="1">
    <citation type="submission" date="2018-09" db="EMBL/GenBank/DDBJ databases">
        <title>Murine metabolic-syndrome-specific gut microbial biobank.</title>
        <authorList>
            <person name="Liu C."/>
        </authorList>
    </citation>
    <scope>NUCLEOTIDE SEQUENCE</scope>
    <source>
        <strain evidence="5">D42-62</strain>
    </source>
</reference>
<dbReference type="InterPro" id="IPR036388">
    <property type="entry name" value="WH-like_DNA-bd_sf"/>
</dbReference>
<evidence type="ECO:0000256" key="2">
    <source>
        <dbReference type="ARBA" id="ARBA00023015"/>
    </source>
</evidence>
<dbReference type="Gene3D" id="1.10.10.10">
    <property type="entry name" value="Winged helix-like DNA-binding domain superfamily/Winged helix DNA-binding domain"/>
    <property type="match status" value="1"/>
</dbReference>
<dbReference type="EMBL" id="QZDT01000022">
    <property type="protein sequence ID" value="NBJ93649.1"/>
    <property type="molecule type" value="Genomic_DNA"/>
</dbReference>
<dbReference type="Proteomes" id="UP001154420">
    <property type="component" value="Unassembled WGS sequence"/>
</dbReference>
<comment type="similarity">
    <text evidence="1">Belongs to the BlaI transcriptional regulatory family.</text>
</comment>
<keyword evidence="4" id="KW-0804">Transcription</keyword>
<keyword evidence="3" id="KW-0238">DNA-binding</keyword>
<evidence type="ECO:0000313" key="5">
    <source>
        <dbReference type="EMBL" id="NBJ93649.1"/>
    </source>
</evidence>
<organism evidence="5 6">
    <name type="scientific">Parablautia muri</name>
    <dbReference type="NCBI Taxonomy" id="2320879"/>
    <lineage>
        <taxon>Bacteria</taxon>
        <taxon>Bacillati</taxon>
        <taxon>Bacillota</taxon>
        <taxon>Clostridia</taxon>
        <taxon>Lachnospirales</taxon>
        <taxon>Lachnospiraceae</taxon>
        <taxon>Parablautia</taxon>
    </lineage>
</organism>
<evidence type="ECO:0000256" key="3">
    <source>
        <dbReference type="ARBA" id="ARBA00023125"/>
    </source>
</evidence>
<dbReference type="AlphaFoldDB" id="A0A9X5BGJ4"/>
<keyword evidence="2" id="KW-0805">Transcription regulation</keyword>
<dbReference type="PIRSF" id="PIRSF019455">
    <property type="entry name" value="CopR_AtkY"/>
    <property type="match status" value="1"/>
</dbReference>
<proteinExistence type="inferred from homology"/>
<evidence type="ECO:0000256" key="1">
    <source>
        <dbReference type="ARBA" id="ARBA00011046"/>
    </source>
</evidence>
<evidence type="ECO:0000313" key="6">
    <source>
        <dbReference type="Proteomes" id="UP001154420"/>
    </source>
</evidence>
<sequence length="128" mass="14841">MGNYKLGEAEMKFAEIIWEREPLTSSELVKVCESKMNWKKSTTYTVLKKMCEKGIFQNENAVVSAKMSREEFYGVQSRKYVEDVFSGSLPRFLTAFCNGRKLSAEEVGEMEKWIDEYREDYLEGGMKG</sequence>
<comment type="caution">
    <text evidence="5">The sequence shown here is derived from an EMBL/GenBank/DDBJ whole genome shotgun (WGS) entry which is preliminary data.</text>
</comment>
<dbReference type="Gene3D" id="1.10.4040.10">
    <property type="entry name" value="Penicillinase repressor domain"/>
    <property type="match status" value="1"/>
</dbReference>
<gene>
    <name evidence="5" type="ORF">D5281_13865</name>
</gene>
<evidence type="ECO:0000256" key="4">
    <source>
        <dbReference type="ARBA" id="ARBA00023163"/>
    </source>
</evidence>
<dbReference type="InterPro" id="IPR005650">
    <property type="entry name" value="BlaI_family"/>
</dbReference>
<dbReference type="SUPFAM" id="SSF46785">
    <property type="entry name" value="Winged helix' DNA-binding domain"/>
    <property type="match status" value="1"/>
</dbReference>
<dbReference type="OrthoDB" id="9795583at2"/>
<dbReference type="InterPro" id="IPR036390">
    <property type="entry name" value="WH_DNA-bd_sf"/>
</dbReference>
<name>A0A9X5BGJ4_9FIRM</name>
<dbReference type="Pfam" id="PF03965">
    <property type="entry name" value="Penicillinase_R"/>
    <property type="match status" value="1"/>
</dbReference>